<feature type="domain" description="Toprim" evidence="13">
    <location>
        <begin position="262"/>
        <end position="343"/>
    </location>
</feature>
<dbReference type="InterPro" id="IPR050219">
    <property type="entry name" value="DnaG_primase"/>
</dbReference>
<comment type="caution">
    <text evidence="14">The sequence shown here is derived from an EMBL/GenBank/DDBJ whole genome shotgun (WGS) entry which is preliminary data.</text>
</comment>
<dbReference type="InterPro" id="IPR037068">
    <property type="entry name" value="DNA_primase_core_N_sf"/>
</dbReference>
<dbReference type="EMBL" id="BOVJ01000128">
    <property type="protein sequence ID" value="GIQ65354.1"/>
    <property type="molecule type" value="Genomic_DNA"/>
</dbReference>
<protein>
    <recommendedName>
        <fullName evidence="12">DNA primase</fullName>
        <ecNumber evidence="12">2.7.7.101</ecNumber>
    </recommendedName>
</protein>
<evidence type="ECO:0000256" key="9">
    <source>
        <dbReference type="ARBA" id="ARBA00022842"/>
    </source>
</evidence>
<keyword evidence="6 12" id="KW-0479">Metal-binding</keyword>
<organism evidence="14 15">
    <name type="scientific">Paenibacillus cisolokensis</name>
    <dbReference type="NCBI Taxonomy" id="1658519"/>
    <lineage>
        <taxon>Bacteria</taxon>
        <taxon>Bacillati</taxon>
        <taxon>Bacillota</taxon>
        <taxon>Bacilli</taxon>
        <taxon>Bacillales</taxon>
        <taxon>Paenibacillaceae</taxon>
        <taxon>Paenibacillus</taxon>
    </lineage>
</organism>
<dbReference type="SMART" id="SM00493">
    <property type="entry name" value="TOPRIM"/>
    <property type="match status" value="1"/>
</dbReference>
<comment type="function">
    <text evidence="12">RNA polymerase that catalyzes the synthesis of short RNA molecules used as primers for DNA polymerase during DNA replication.</text>
</comment>
<dbReference type="Pfam" id="PF13155">
    <property type="entry name" value="Toprim_2"/>
    <property type="match status" value="1"/>
</dbReference>
<comment type="cofactor">
    <cofactor evidence="12">
        <name>Zn(2+)</name>
        <dbReference type="ChEBI" id="CHEBI:29105"/>
    </cofactor>
    <text evidence="12">Binds 1 zinc ion per monomer.</text>
</comment>
<evidence type="ECO:0000313" key="15">
    <source>
        <dbReference type="Proteomes" id="UP000680304"/>
    </source>
</evidence>
<keyword evidence="9" id="KW-0460">Magnesium</keyword>
<dbReference type="Gene3D" id="3.40.1360.10">
    <property type="match status" value="1"/>
</dbReference>
<comment type="subunit">
    <text evidence="12">Monomer. Interacts with DnaB.</text>
</comment>
<comment type="domain">
    <text evidence="12">Contains an N-terminal zinc-binding domain, a central core domain that contains the primase activity, and a C-terminal DnaB-binding domain.</text>
</comment>
<dbReference type="EC" id="2.7.7.101" evidence="12"/>
<dbReference type="NCBIfam" id="TIGR01391">
    <property type="entry name" value="dnaG"/>
    <property type="match status" value="1"/>
</dbReference>
<dbReference type="InterPro" id="IPR030846">
    <property type="entry name" value="DnaG_bac"/>
</dbReference>
<reference evidence="14 15" key="1">
    <citation type="submission" date="2021-04" db="EMBL/GenBank/DDBJ databases">
        <title>Draft genome sequence of Paenibacillus cisolokensis, LC2-13A.</title>
        <authorList>
            <person name="Uke A."/>
            <person name="Chhe C."/>
            <person name="Baramee S."/>
            <person name="Kosugi A."/>
        </authorList>
    </citation>
    <scope>NUCLEOTIDE SEQUENCE [LARGE SCALE GENOMIC DNA]</scope>
    <source>
        <strain evidence="14 15">LC2-13A</strain>
    </source>
</reference>
<evidence type="ECO:0000256" key="4">
    <source>
        <dbReference type="ARBA" id="ARBA00022695"/>
    </source>
</evidence>
<dbReference type="Proteomes" id="UP000680304">
    <property type="component" value="Unassembled WGS sequence"/>
</dbReference>
<dbReference type="SUPFAM" id="SSF57783">
    <property type="entry name" value="Zinc beta-ribbon"/>
    <property type="match status" value="1"/>
</dbReference>
<evidence type="ECO:0000256" key="8">
    <source>
        <dbReference type="ARBA" id="ARBA00022833"/>
    </source>
</evidence>
<dbReference type="PROSITE" id="PS50880">
    <property type="entry name" value="TOPRIM"/>
    <property type="match status" value="1"/>
</dbReference>
<dbReference type="InterPro" id="IPR006295">
    <property type="entry name" value="DNA_primase_DnaG"/>
</dbReference>
<dbReference type="InterPro" id="IPR036977">
    <property type="entry name" value="DNA_primase_Znf_CHC2"/>
</dbReference>
<dbReference type="HAMAP" id="MF_00974">
    <property type="entry name" value="DNA_primase_DnaG"/>
    <property type="match status" value="1"/>
</dbReference>
<keyword evidence="3 12" id="KW-0808">Transferase</keyword>
<dbReference type="CDD" id="cd03364">
    <property type="entry name" value="TOPRIM_DnaG_primases"/>
    <property type="match status" value="1"/>
</dbReference>
<evidence type="ECO:0000313" key="14">
    <source>
        <dbReference type="EMBL" id="GIQ65354.1"/>
    </source>
</evidence>
<keyword evidence="11 12" id="KW-0804">Transcription</keyword>
<keyword evidence="4 12" id="KW-0548">Nucleotidyltransferase</keyword>
<keyword evidence="7 12" id="KW-0863">Zinc-finger</keyword>
<dbReference type="SUPFAM" id="SSF56731">
    <property type="entry name" value="DNA primase core"/>
    <property type="match status" value="1"/>
</dbReference>
<gene>
    <name evidence="12" type="primary">dnaG</name>
    <name evidence="14" type="ORF">PACILC2_39220</name>
</gene>
<dbReference type="InterPro" id="IPR002694">
    <property type="entry name" value="Znf_CHC2"/>
</dbReference>
<evidence type="ECO:0000256" key="10">
    <source>
        <dbReference type="ARBA" id="ARBA00023125"/>
    </source>
</evidence>
<dbReference type="SMART" id="SM00400">
    <property type="entry name" value="ZnF_CHCC"/>
    <property type="match status" value="1"/>
</dbReference>
<keyword evidence="8 12" id="KW-0862">Zinc</keyword>
<keyword evidence="15" id="KW-1185">Reference proteome</keyword>
<evidence type="ECO:0000256" key="3">
    <source>
        <dbReference type="ARBA" id="ARBA00022679"/>
    </source>
</evidence>
<comment type="catalytic activity">
    <reaction evidence="12">
        <text>ssDNA + n NTP = ssDNA/pppN(pN)n-1 hybrid + (n-1) diphosphate.</text>
        <dbReference type="EC" id="2.7.7.101"/>
    </reaction>
</comment>
<comment type="similarity">
    <text evidence="12">Belongs to the DnaG primase family.</text>
</comment>
<keyword evidence="2 12" id="KW-0639">Primosome</keyword>
<keyword evidence="5 12" id="KW-0235">DNA replication</keyword>
<name>A0ABQ4NAT4_9BACL</name>
<dbReference type="InterPro" id="IPR013264">
    <property type="entry name" value="DNAG_N"/>
</dbReference>
<evidence type="ECO:0000256" key="1">
    <source>
        <dbReference type="ARBA" id="ARBA00022478"/>
    </source>
</evidence>
<dbReference type="Gene3D" id="3.90.980.10">
    <property type="entry name" value="DNA primase, catalytic core, N-terminal domain"/>
    <property type="match status" value="1"/>
</dbReference>
<dbReference type="Gene3D" id="3.90.580.10">
    <property type="entry name" value="Zinc finger, CHC2-type domain"/>
    <property type="match status" value="1"/>
</dbReference>
<evidence type="ECO:0000256" key="6">
    <source>
        <dbReference type="ARBA" id="ARBA00022723"/>
    </source>
</evidence>
<dbReference type="Pfam" id="PF01807">
    <property type="entry name" value="Zn_ribbon_DnaG"/>
    <property type="match status" value="1"/>
</dbReference>
<feature type="zinc finger region" description="CHC2-type" evidence="12">
    <location>
        <begin position="41"/>
        <end position="65"/>
    </location>
</feature>
<evidence type="ECO:0000256" key="11">
    <source>
        <dbReference type="ARBA" id="ARBA00023163"/>
    </source>
</evidence>
<evidence type="ECO:0000259" key="13">
    <source>
        <dbReference type="PROSITE" id="PS50880"/>
    </source>
</evidence>
<dbReference type="PANTHER" id="PTHR30313">
    <property type="entry name" value="DNA PRIMASE"/>
    <property type="match status" value="1"/>
</dbReference>
<keyword evidence="1 12" id="KW-0240">DNA-directed RNA polymerase</keyword>
<sequence length="383" mass="42133">MTYARIPESVIAAVLRSHDIVETVGKYVHLTKHGKYMKGLCPFHSEKTPSFTVTPEKQIFHCYGCGKGGDVIRFVAEIEGYSFPEAVKTMAEQAGIPVSWSAPSAGPSPVDSARDKLREAHELAAKFYHYLLLNTAQGREAMAYLRSRGIGEKLIDRFVIGYAPKGWDTLAKFLESRKFDLGLMEKGGLLAAKQDGSGFVDRFRGRIMFPIWSRDGKVIAFGGRILGDGQPKYLNSPETPLFAKSRLLYNFHQARPAIRKSGTVVLFEGYMDVIKAWSAGVANGVATMGTALTPEHAAALRPHADEAIICYDGDAAGQNAVLKTVPLLERAGLRVSVAMLPGGLDPDEFIDKYGPEAFVRETLEHPVSVTKFKLIYLRKTIYS</sequence>
<dbReference type="Pfam" id="PF08275">
    <property type="entry name" value="DNAG_N"/>
    <property type="match status" value="1"/>
</dbReference>
<dbReference type="InterPro" id="IPR034151">
    <property type="entry name" value="TOPRIM_DnaG_bac"/>
</dbReference>
<evidence type="ECO:0000256" key="12">
    <source>
        <dbReference type="HAMAP-Rule" id="MF_00974"/>
    </source>
</evidence>
<evidence type="ECO:0000256" key="2">
    <source>
        <dbReference type="ARBA" id="ARBA00022515"/>
    </source>
</evidence>
<keyword evidence="10 12" id="KW-0238">DNA-binding</keyword>
<evidence type="ECO:0000256" key="5">
    <source>
        <dbReference type="ARBA" id="ARBA00022705"/>
    </source>
</evidence>
<proteinExistence type="inferred from homology"/>
<dbReference type="PANTHER" id="PTHR30313:SF2">
    <property type="entry name" value="DNA PRIMASE"/>
    <property type="match status" value="1"/>
</dbReference>
<evidence type="ECO:0000256" key="7">
    <source>
        <dbReference type="ARBA" id="ARBA00022771"/>
    </source>
</evidence>
<accession>A0ABQ4NAT4</accession>
<dbReference type="InterPro" id="IPR006171">
    <property type="entry name" value="TOPRIM_dom"/>
</dbReference>